<sequence>MNNSTSILERVNSFILQENLCLSKIAKKAEVNAGTLSSIFNRNKIFTIDQLDRITAVMNLPEGHLYDQYIVDYLNESSPNWRRIRPFLYRCADLDKLDCIKKVVSLLMENLMYAPLLFDVAEDFFQTQKFAAARFLYESVAESEKQQHSERLALCKYRLFNLSLGNDQIKNQHAAIQFEPYLERLDEIDQLEALKDLANLYRSLRDWDKLEVLAKRMEEKGKAYYFSKSRSHSKDKIKKTSRPAFVYIAFPYLLLGAVYEARKQRDLALHFNSLYADLDWVKEKDEETLYWKSLFKEWSVANIFVSKLFLGDVSILPDYVVYFESKDHEILVALLNIVEAANQHYYNVDDILQQFASNISNYLENQEESPFYSSHIISDVTINLSNELAEYYLRNEKYEVGYTYLLICLEKSSKNRDKSGIIKCVGLFELYKDEASCEVKSTYQKLIKEVYEHEKKINLSSDDI</sequence>
<dbReference type="STRING" id="670482.SAMN04488542_10350"/>
<dbReference type="Proteomes" id="UP000198972">
    <property type="component" value="Unassembled WGS sequence"/>
</dbReference>
<organism evidence="1 2">
    <name type="scientific">Fontibacillus panacisegetis</name>
    <dbReference type="NCBI Taxonomy" id="670482"/>
    <lineage>
        <taxon>Bacteria</taxon>
        <taxon>Bacillati</taxon>
        <taxon>Bacillota</taxon>
        <taxon>Bacilli</taxon>
        <taxon>Bacillales</taxon>
        <taxon>Paenibacillaceae</taxon>
        <taxon>Fontibacillus</taxon>
    </lineage>
</organism>
<protein>
    <recommendedName>
        <fullName evidence="3">HTH cro/C1-type domain-containing protein</fullName>
    </recommendedName>
</protein>
<accession>A0A1G7GGZ2</accession>
<proteinExistence type="predicted"/>
<dbReference type="Gene3D" id="1.10.260.40">
    <property type="entry name" value="lambda repressor-like DNA-binding domains"/>
    <property type="match status" value="1"/>
</dbReference>
<evidence type="ECO:0000313" key="2">
    <source>
        <dbReference type="Proteomes" id="UP000198972"/>
    </source>
</evidence>
<name>A0A1G7GGZ2_9BACL</name>
<dbReference type="InterPro" id="IPR010982">
    <property type="entry name" value="Lambda_DNA-bd_dom_sf"/>
</dbReference>
<gene>
    <name evidence="1" type="ORF">SAMN04488542_10350</name>
</gene>
<dbReference type="GO" id="GO:0003677">
    <property type="term" value="F:DNA binding"/>
    <property type="evidence" value="ECO:0007669"/>
    <property type="project" value="InterPro"/>
</dbReference>
<dbReference type="EMBL" id="FNBG01000003">
    <property type="protein sequence ID" value="SDE87428.1"/>
    <property type="molecule type" value="Genomic_DNA"/>
</dbReference>
<dbReference type="AlphaFoldDB" id="A0A1G7GGZ2"/>
<evidence type="ECO:0008006" key="3">
    <source>
        <dbReference type="Google" id="ProtNLM"/>
    </source>
</evidence>
<evidence type="ECO:0000313" key="1">
    <source>
        <dbReference type="EMBL" id="SDE87428.1"/>
    </source>
</evidence>
<dbReference type="RefSeq" id="WP_091227001.1">
    <property type="nucleotide sequence ID" value="NZ_FNBG01000003.1"/>
</dbReference>
<dbReference type="OrthoDB" id="2470416at2"/>
<keyword evidence="2" id="KW-1185">Reference proteome</keyword>
<reference evidence="1 2" key="1">
    <citation type="submission" date="2016-10" db="EMBL/GenBank/DDBJ databases">
        <authorList>
            <person name="de Groot N.N."/>
        </authorList>
    </citation>
    <scope>NUCLEOTIDE SEQUENCE [LARGE SCALE GENOMIC DNA]</scope>
    <source>
        <strain evidence="1 2">DSM 28129</strain>
    </source>
</reference>